<evidence type="ECO:0000256" key="1">
    <source>
        <dbReference type="SAM" id="MobiDB-lite"/>
    </source>
</evidence>
<dbReference type="InterPro" id="IPR021741">
    <property type="entry name" value="DUF3311"/>
</dbReference>
<keyword evidence="2" id="KW-0472">Membrane</keyword>
<keyword evidence="4" id="KW-1185">Reference proteome</keyword>
<evidence type="ECO:0008006" key="5">
    <source>
        <dbReference type="Google" id="ProtNLM"/>
    </source>
</evidence>
<proteinExistence type="predicted"/>
<evidence type="ECO:0000256" key="2">
    <source>
        <dbReference type="SAM" id="Phobius"/>
    </source>
</evidence>
<feature type="transmembrane region" description="Helical" evidence="2">
    <location>
        <begin position="27"/>
        <end position="53"/>
    </location>
</feature>
<gene>
    <name evidence="3" type="ORF">HG66A1_58330</name>
</gene>
<dbReference type="AlphaFoldDB" id="A0A517PX93"/>
<dbReference type="Proteomes" id="UP000320421">
    <property type="component" value="Chromosome"/>
</dbReference>
<keyword evidence="2" id="KW-1133">Transmembrane helix</keyword>
<name>A0A517PX93_9PLAN</name>
<dbReference type="Pfam" id="PF11755">
    <property type="entry name" value="DUF3311"/>
    <property type="match status" value="1"/>
</dbReference>
<keyword evidence="2" id="KW-0812">Transmembrane</keyword>
<sequence length="94" mass="10480">MRYAVYGLVVILIVLHQDNWLWDDKRLIFGFMPITLLYQAGISIGAAIVWFLATKFAWPHHLEEIAQDSPTPAPAPTAALKSAPESDQETGDTE</sequence>
<feature type="region of interest" description="Disordered" evidence="1">
    <location>
        <begin position="67"/>
        <end position="94"/>
    </location>
</feature>
<evidence type="ECO:0000313" key="4">
    <source>
        <dbReference type="Proteomes" id="UP000320421"/>
    </source>
</evidence>
<accession>A0A517PX93</accession>
<protein>
    <recommendedName>
        <fullName evidence="5">DUF3311 domain-containing protein</fullName>
    </recommendedName>
</protein>
<reference evidence="3 4" key="1">
    <citation type="submission" date="2019-02" db="EMBL/GenBank/DDBJ databases">
        <title>Deep-cultivation of Planctomycetes and their phenomic and genomic characterization uncovers novel biology.</title>
        <authorList>
            <person name="Wiegand S."/>
            <person name="Jogler M."/>
            <person name="Boedeker C."/>
            <person name="Pinto D."/>
            <person name="Vollmers J."/>
            <person name="Rivas-Marin E."/>
            <person name="Kohn T."/>
            <person name="Peeters S.H."/>
            <person name="Heuer A."/>
            <person name="Rast P."/>
            <person name="Oberbeckmann S."/>
            <person name="Bunk B."/>
            <person name="Jeske O."/>
            <person name="Meyerdierks A."/>
            <person name="Storesund J.E."/>
            <person name="Kallscheuer N."/>
            <person name="Luecker S."/>
            <person name="Lage O.M."/>
            <person name="Pohl T."/>
            <person name="Merkel B.J."/>
            <person name="Hornburger P."/>
            <person name="Mueller R.-W."/>
            <person name="Bruemmer F."/>
            <person name="Labrenz M."/>
            <person name="Spormann A.M."/>
            <person name="Op den Camp H."/>
            <person name="Overmann J."/>
            <person name="Amann R."/>
            <person name="Jetten M.S.M."/>
            <person name="Mascher T."/>
            <person name="Medema M.H."/>
            <person name="Devos D.P."/>
            <person name="Kaster A.-K."/>
            <person name="Ovreas L."/>
            <person name="Rohde M."/>
            <person name="Galperin M.Y."/>
            <person name="Jogler C."/>
        </authorList>
    </citation>
    <scope>NUCLEOTIDE SEQUENCE [LARGE SCALE GENOMIC DNA]</scope>
    <source>
        <strain evidence="3 4">HG66A1</strain>
    </source>
</reference>
<dbReference type="RefSeq" id="WP_145192262.1">
    <property type="nucleotide sequence ID" value="NZ_CP036266.1"/>
</dbReference>
<dbReference type="OrthoDB" id="283209at2"/>
<dbReference type="EMBL" id="CP036266">
    <property type="protein sequence ID" value="QDT24007.1"/>
    <property type="molecule type" value="Genomic_DNA"/>
</dbReference>
<organism evidence="3 4">
    <name type="scientific">Gimesia chilikensis</name>
    <dbReference type="NCBI Taxonomy" id="2605989"/>
    <lineage>
        <taxon>Bacteria</taxon>
        <taxon>Pseudomonadati</taxon>
        <taxon>Planctomycetota</taxon>
        <taxon>Planctomycetia</taxon>
        <taxon>Planctomycetales</taxon>
        <taxon>Planctomycetaceae</taxon>
        <taxon>Gimesia</taxon>
    </lineage>
</organism>
<evidence type="ECO:0000313" key="3">
    <source>
        <dbReference type="EMBL" id="QDT24007.1"/>
    </source>
</evidence>